<comment type="caution">
    <text evidence="6">Lacks conserved residue(s) required for the propagation of feature annotation.</text>
</comment>
<dbReference type="EMBL" id="QGNA01000004">
    <property type="protein sequence ID" value="PWS35446.1"/>
    <property type="molecule type" value="Genomic_DNA"/>
</dbReference>
<keyword evidence="8" id="KW-1185">Reference proteome</keyword>
<dbReference type="InterPro" id="IPR023031">
    <property type="entry name" value="OPRT"/>
</dbReference>
<dbReference type="OrthoDB" id="9802134at2"/>
<dbReference type="Gene3D" id="3.40.50.2020">
    <property type="match status" value="1"/>
</dbReference>
<keyword evidence="6" id="KW-0460">Magnesium</keyword>
<dbReference type="PANTHER" id="PTHR19278:SF9">
    <property type="entry name" value="URIDINE 5'-MONOPHOSPHATE SYNTHASE"/>
    <property type="match status" value="1"/>
</dbReference>
<dbReference type="InterPro" id="IPR029057">
    <property type="entry name" value="PRTase-like"/>
</dbReference>
<feature type="binding site" description="in other chain" evidence="6">
    <location>
        <begin position="126"/>
        <end position="134"/>
    </location>
    <ligand>
        <name>5-phospho-alpha-D-ribose 1-diphosphate</name>
        <dbReference type="ChEBI" id="CHEBI:58017"/>
        <note>ligand shared between dimeric partners</note>
    </ligand>
</feature>
<proteinExistence type="inferred from homology"/>
<evidence type="ECO:0000256" key="5">
    <source>
        <dbReference type="ARBA" id="ARBA00022975"/>
    </source>
</evidence>
<keyword evidence="4 6" id="KW-0808">Transferase</keyword>
<accession>A0A317FD45</accession>
<dbReference type="UniPathway" id="UPA00070">
    <property type="reaction ID" value="UER00119"/>
</dbReference>
<name>A0A317FD45_9PROT</name>
<dbReference type="HAMAP" id="MF_01208">
    <property type="entry name" value="PyrE"/>
    <property type="match status" value="1"/>
</dbReference>
<keyword evidence="3 6" id="KW-0328">Glycosyltransferase</keyword>
<dbReference type="Proteomes" id="UP000245765">
    <property type="component" value="Unassembled WGS sequence"/>
</dbReference>
<dbReference type="AlphaFoldDB" id="A0A317FD45"/>
<comment type="catalytic activity">
    <reaction evidence="6">
        <text>orotidine 5'-phosphate + diphosphate = orotate + 5-phospho-alpha-D-ribose 1-diphosphate</text>
        <dbReference type="Rhea" id="RHEA:10380"/>
        <dbReference type="ChEBI" id="CHEBI:30839"/>
        <dbReference type="ChEBI" id="CHEBI:33019"/>
        <dbReference type="ChEBI" id="CHEBI:57538"/>
        <dbReference type="ChEBI" id="CHEBI:58017"/>
        <dbReference type="EC" id="2.4.2.10"/>
    </reaction>
</comment>
<dbReference type="InterPro" id="IPR000836">
    <property type="entry name" value="PRTase_dom"/>
</dbReference>
<comment type="cofactor">
    <cofactor evidence="6">
        <name>Mg(2+)</name>
        <dbReference type="ChEBI" id="CHEBI:18420"/>
    </cofactor>
</comment>
<comment type="similarity">
    <text evidence="6">Belongs to the purine/pyrimidine phosphoribosyltransferase family. PyrE subfamily.</text>
</comment>
<dbReference type="GO" id="GO:0019856">
    <property type="term" value="P:pyrimidine nucleobase biosynthetic process"/>
    <property type="evidence" value="ECO:0007669"/>
    <property type="project" value="TreeGrafter"/>
</dbReference>
<feature type="binding site" evidence="6">
    <location>
        <position position="100"/>
    </location>
    <ligand>
        <name>5-phospho-alpha-D-ribose 1-diphosphate</name>
        <dbReference type="ChEBI" id="CHEBI:58017"/>
        <note>ligand shared between dimeric partners</note>
    </ligand>
</feature>
<sequence>MNDSIGRRTAQILLDTGCILLRPDRPFIFSSGWASPVYLDIPRALSFPLARAALLDGAEARILERVGYAGFDAIAATEQGGIALAAMLAERFRLPFVTVRRRAQGFGADAHVEGALPRGARALLVSDVTTDGRSKARYARSLRQAGASVSHVFVLFNYGIFDRLVTEVQDIGAELFALATWQDVLPVAEERATLPADDLAELRRYLADPFGWSAARGGLAAPDPAWKS</sequence>
<reference evidence="8" key="1">
    <citation type="submission" date="2018-05" db="EMBL/GenBank/DDBJ databases">
        <authorList>
            <person name="Du Z."/>
            <person name="Wang X."/>
        </authorList>
    </citation>
    <scope>NUCLEOTIDE SEQUENCE [LARGE SCALE GENOMIC DNA]</scope>
    <source>
        <strain evidence="8">CQN31</strain>
    </source>
</reference>
<evidence type="ECO:0000256" key="1">
    <source>
        <dbReference type="ARBA" id="ARBA00004889"/>
    </source>
</evidence>
<evidence type="ECO:0000256" key="6">
    <source>
        <dbReference type="HAMAP-Rule" id="MF_01208"/>
    </source>
</evidence>
<protein>
    <recommendedName>
        <fullName evidence="2 6">Orotate phosphoribosyltransferase</fullName>
        <shortName evidence="6">OPRT</shortName>
        <shortName evidence="6">OPRTase</shortName>
        <ecNumber evidence="2 6">2.4.2.10</ecNumber>
    </recommendedName>
</protein>
<feature type="binding site" evidence="6">
    <location>
        <position position="130"/>
    </location>
    <ligand>
        <name>orotate</name>
        <dbReference type="ChEBI" id="CHEBI:30839"/>
    </ligand>
</feature>
<gene>
    <name evidence="6" type="primary">pyrE</name>
    <name evidence="7" type="ORF">DFH01_17685</name>
</gene>
<dbReference type="GO" id="GO:0044205">
    <property type="term" value="P:'de novo' UMP biosynthetic process"/>
    <property type="evidence" value="ECO:0007669"/>
    <property type="project" value="UniProtKB-UniRule"/>
</dbReference>
<evidence type="ECO:0000313" key="7">
    <source>
        <dbReference type="EMBL" id="PWS35446.1"/>
    </source>
</evidence>
<comment type="subunit">
    <text evidence="6">Homodimer.</text>
</comment>
<comment type="function">
    <text evidence="6">Catalyzes the transfer of a ribosyl phosphate group from 5-phosphoribose 1-diphosphate to orotate, leading to the formation of orotidine monophosphate (OMP).</text>
</comment>
<dbReference type="SUPFAM" id="SSF53271">
    <property type="entry name" value="PRTase-like"/>
    <property type="match status" value="1"/>
</dbReference>
<dbReference type="EC" id="2.4.2.10" evidence="2 6"/>
<evidence type="ECO:0000256" key="3">
    <source>
        <dbReference type="ARBA" id="ARBA00022676"/>
    </source>
</evidence>
<comment type="caution">
    <text evidence="7">The sequence shown here is derived from an EMBL/GenBank/DDBJ whole genome shotgun (WGS) entry which is preliminary data.</text>
</comment>
<dbReference type="RefSeq" id="WP_109871813.1">
    <property type="nucleotide sequence ID" value="NZ_QGNA01000004.1"/>
</dbReference>
<keyword evidence="5 6" id="KW-0665">Pyrimidine biosynthesis</keyword>
<evidence type="ECO:0000256" key="4">
    <source>
        <dbReference type="ARBA" id="ARBA00022679"/>
    </source>
</evidence>
<organism evidence="7 8">
    <name type="scientific">Falsiroseomonas bella</name>
    <dbReference type="NCBI Taxonomy" id="2184016"/>
    <lineage>
        <taxon>Bacteria</taxon>
        <taxon>Pseudomonadati</taxon>
        <taxon>Pseudomonadota</taxon>
        <taxon>Alphaproteobacteria</taxon>
        <taxon>Acetobacterales</taxon>
        <taxon>Roseomonadaceae</taxon>
        <taxon>Falsiroseomonas</taxon>
    </lineage>
</organism>
<evidence type="ECO:0000313" key="8">
    <source>
        <dbReference type="Proteomes" id="UP000245765"/>
    </source>
</evidence>
<evidence type="ECO:0000256" key="2">
    <source>
        <dbReference type="ARBA" id="ARBA00011971"/>
    </source>
</evidence>
<comment type="pathway">
    <text evidence="1 6">Pyrimidine metabolism; UMP biosynthesis via de novo pathway; UMP from orotate: step 1/2.</text>
</comment>
<dbReference type="GO" id="GO:0004588">
    <property type="term" value="F:orotate phosphoribosyltransferase activity"/>
    <property type="evidence" value="ECO:0007669"/>
    <property type="project" value="UniProtKB-UniRule"/>
</dbReference>
<dbReference type="CDD" id="cd06223">
    <property type="entry name" value="PRTases_typeI"/>
    <property type="match status" value="1"/>
</dbReference>
<dbReference type="GO" id="GO:0000287">
    <property type="term" value="F:magnesium ion binding"/>
    <property type="evidence" value="ECO:0007669"/>
    <property type="project" value="UniProtKB-UniRule"/>
</dbReference>
<dbReference type="PANTHER" id="PTHR19278">
    <property type="entry name" value="OROTATE PHOSPHORIBOSYLTRANSFERASE"/>
    <property type="match status" value="1"/>
</dbReference>